<dbReference type="AlphaFoldDB" id="A0A383BLW9"/>
<dbReference type="PROSITE" id="PS51747">
    <property type="entry name" value="CYT_DCMP_DEAMINASES_2"/>
    <property type="match status" value="1"/>
</dbReference>
<evidence type="ECO:0000313" key="2">
    <source>
        <dbReference type="EMBL" id="SVE20894.1"/>
    </source>
</evidence>
<sequence length="62" mass="6931">MLVNKKIIEELKILALKAKKNDEVPISAIIAKSDKIIFSAYNTCHKSNNPLNHAEMIVINKA</sequence>
<dbReference type="Gene3D" id="3.40.140.10">
    <property type="entry name" value="Cytidine Deaminase, domain 2"/>
    <property type="match status" value="1"/>
</dbReference>
<feature type="non-terminal residue" evidence="2">
    <location>
        <position position="62"/>
    </location>
</feature>
<proteinExistence type="predicted"/>
<dbReference type="EMBL" id="UINC01201518">
    <property type="protein sequence ID" value="SVE20894.1"/>
    <property type="molecule type" value="Genomic_DNA"/>
</dbReference>
<dbReference type="InterPro" id="IPR002125">
    <property type="entry name" value="CMP_dCMP_dom"/>
</dbReference>
<dbReference type="SUPFAM" id="SSF53927">
    <property type="entry name" value="Cytidine deaminase-like"/>
    <property type="match status" value="1"/>
</dbReference>
<dbReference type="InterPro" id="IPR016193">
    <property type="entry name" value="Cytidine_deaminase-like"/>
</dbReference>
<evidence type="ECO:0000259" key="1">
    <source>
        <dbReference type="PROSITE" id="PS51747"/>
    </source>
</evidence>
<dbReference type="GO" id="GO:0003824">
    <property type="term" value="F:catalytic activity"/>
    <property type="evidence" value="ECO:0007669"/>
    <property type="project" value="InterPro"/>
</dbReference>
<organism evidence="2">
    <name type="scientific">marine metagenome</name>
    <dbReference type="NCBI Taxonomy" id="408172"/>
    <lineage>
        <taxon>unclassified sequences</taxon>
        <taxon>metagenomes</taxon>
        <taxon>ecological metagenomes</taxon>
    </lineage>
</organism>
<accession>A0A383BLW9</accession>
<reference evidence="2" key="1">
    <citation type="submission" date="2018-05" db="EMBL/GenBank/DDBJ databases">
        <authorList>
            <person name="Lanie J.A."/>
            <person name="Ng W.-L."/>
            <person name="Kazmierczak K.M."/>
            <person name="Andrzejewski T.M."/>
            <person name="Davidsen T.M."/>
            <person name="Wayne K.J."/>
            <person name="Tettelin H."/>
            <person name="Glass J.I."/>
            <person name="Rusch D."/>
            <person name="Podicherti R."/>
            <person name="Tsui H.-C.T."/>
            <person name="Winkler M.E."/>
        </authorList>
    </citation>
    <scope>NUCLEOTIDE SEQUENCE</scope>
</reference>
<gene>
    <name evidence="2" type="ORF">METZ01_LOCUS473748</name>
</gene>
<name>A0A383BLW9_9ZZZZ</name>
<feature type="domain" description="CMP/dCMP-type deaminase" evidence="1">
    <location>
        <begin position="6"/>
        <end position="62"/>
    </location>
</feature>
<dbReference type="Pfam" id="PF00383">
    <property type="entry name" value="dCMP_cyt_deam_1"/>
    <property type="match status" value="1"/>
</dbReference>
<protein>
    <recommendedName>
        <fullName evidence="1">CMP/dCMP-type deaminase domain-containing protein</fullName>
    </recommendedName>
</protein>